<dbReference type="Proteomes" id="UP001163321">
    <property type="component" value="Chromosome 3"/>
</dbReference>
<keyword evidence="2" id="KW-1185">Reference proteome</keyword>
<comment type="caution">
    <text evidence="1">The sequence shown here is derived from an EMBL/GenBank/DDBJ whole genome shotgun (WGS) entry which is preliminary data.</text>
</comment>
<accession>A0ACC0WBN6</accession>
<dbReference type="EMBL" id="CM047582">
    <property type="protein sequence ID" value="KAI9915451.1"/>
    <property type="molecule type" value="Genomic_DNA"/>
</dbReference>
<evidence type="ECO:0000313" key="1">
    <source>
        <dbReference type="EMBL" id="KAI9915451.1"/>
    </source>
</evidence>
<name>A0ACC0WBN6_9STRA</name>
<gene>
    <name evidence="1" type="ORF">PsorP6_007446</name>
</gene>
<reference evidence="1 2" key="1">
    <citation type="journal article" date="2022" name="bioRxiv">
        <title>The genome of the oomycete Peronosclerospora sorghi, a cosmopolitan pathogen of maize and sorghum, is inflated with dispersed pseudogenes.</title>
        <authorList>
            <person name="Fletcher K."/>
            <person name="Martin F."/>
            <person name="Isakeit T."/>
            <person name="Cavanaugh K."/>
            <person name="Magill C."/>
            <person name="Michelmore R."/>
        </authorList>
    </citation>
    <scope>NUCLEOTIDE SEQUENCE [LARGE SCALE GENOMIC DNA]</scope>
    <source>
        <strain evidence="1">P6</strain>
    </source>
</reference>
<evidence type="ECO:0000313" key="2">
    <source>
        <dbReference type="Proteomes" id="UP001163321"/>
    </source>
</evidence>
<proteinExistence type="predicted"/>
<organism evidence="1 2">
    <name type="scientific">Peronosclerospora sorghi</name>
    <dbReference type="NCBI Taxonomy" id="230839"/>
    <lineage>
        <taxon>Eukaryota</taxon>
        <taxon>Sar</taxon>
        <taxon>Stramenopiles</taxon>
        <taxon>Oomycota</taxon>
        <taxon>Peronosporomycetes</taxon>
        <taxon>Peronosporales</taxon>
        <taxon>Peronosporaceae</taxon>
        <taxon>Peronosclerospora</taxon>
    </lineage>
</organism>
<sequence length="103" mass="11464">MVDDDEQYDDIIDEDTLFHNAVKLLQAAKADCGVVGGKKRARKNYEENESLMPENELKKIVSGCGNCYKGDAFQYGSCPFLDKPDFNPGMEKVLLNLNNAADI</sequence>
<protein>
    <submittedName>
        <fullName evidence="1">Uncharacterized protein</fullName>
    </submittedName>
</protein>